<dbReference type="Gene3D" id="3.30.429.10">
    <property type="entry name" value="Macrophage Migration Inhibitory Factor"/>
    <property type="match status" value="1"/>
</dbReference>
<dbReference type="AlphaFoldDB" id="A0A8J3XXY7"/>
<protein>
    <recommendedName>
        <fullName evidence="3">4-oxalocrotonate tautomerase</fullName>
    </recommendedName>
</protein>
<comment type="caution">
    <text evidence="1">The sequence shown here is derived from an EMBL/GenBank/DDBJ whole genome shotgun (WGS) entry which is preliminary data.</text>
</comment>
<keyword evidence="2" id="KW-1185">Reference proteome</keyword>
<dbReference type="Proteomes" id="UP000605992">
    <property type="component" value="Unassembled WGS sequence"/>
</dbReference>
<proteinExistence type="predicted"/>
<evidence type="ECO:0008006" key="3">
    <source>
        <dbReference type="Google" id="ProtNLM"/>
    </source>
</evidence>
<organism evidence="1 2">
    <name type="scientific">Planotetraspora thailandica</name>
    <dbReference type="NCBI Taxonomy" id="487172"/>
    <lineage>
        <taxon>Bacteria</taxon>
        <taxon>Bacillati</taxon>
        <taxon>Actinomycetota</taxon>
        <taxon>Actinomycetes</taxon>
        <taxon>Streptosporangiales</taxon>
        <taxon>Streptosporangiaceae</taxon>
        <taxon>Planotetraspora</taxon>
    </lineage>
</organism>
<evidence type="ECO:0000313" key="2">
    <source>
        <dbReference type="Proteomes" id="UP000605992"/>
    </source>
</evidence>
<evidence type="ECO:0000313" key="1">
    <source>
        <dbReference type="EMBL" id="GII56571.1"/>
    </source>
</evidence>
<dbReference type="InterPro" id="IPR014347">
    <property type="entry name" value="Tautomerase/MIF_sf"/>
</dbReference>
<reference evidence="1" key="1">
    <citation type="submission" date="2021-01" db="EMBL/GenBank/DDBJ databases">
        <title>Whole genome shotgun sequence of Planotetraspora thailandica NBRC 104271.</title>
        <authorList>
            <person name="Komaki H."/>
            <person name="Tamura T."/>
        </authorList>
    </citation>
    <scope>NUCLEOTIDE SEQUENCE</scope>
    <source>
        <strain evidence="1">NBRC 104271</strain>
    </source>
</reference>
<name>A0A8J3XXY7_9ACTN</name>
<accession>A0A8J3XXY7</accession>
<dbReference type="RefSeq" id="WP_203946714.1">
    <property type="nucleotide sequence ID" value="NZ_BOOR01000037.1"/>
</dbReference>
<gene>
    <name evidence="1" type="ORF">Pth03_49600</name>
</gene>
<dbReference type="EMBL" id="BOOR01000037">
    <property type="protein sequence ID" value="GII56571.1"/>
    <property type="molecule type" value="Genomic_DNA"/>
</dbReference>
<sequence length="168" mass="18798">MVFVRVQVLKAQLSAEQKKELGDKLIAAIAEAEDLVNSPRHQQTSWVQYFEIDRENWHSPATIGDNNAFWQVDVIAPQEYVPTTREARIAIEKVTEAIRSVTGDGVLPARGPWVQVYAIPEGHWGMDGHIPDFIAARPYFAAETAEEAARALEVVMSRKMDVALDQIS</sequence>